<proteinExistence type="predicted"/>
<gene>
    <name evidence="1" type="ORF">MBORA_19910</name>
</gene>
<comment type="caution">
    <text evidence="1">The sequence shown here is derived from an EMBL/GenBank/DDBJ whole genome shotgun (WGS) entry which is preliminary data.</text>
</comment>
<keyword evidence="2" id="KW-1185">Reference proteome</keyword>
<dbReference type="PATRIC" id="fig|66851.6.peg.2184"/>
<sequence length="136" mass="15631">MVSMNDIFLKENMNLDEYLILTREKGDVLAIKTKYIGIKQRQDRMMSINFNVSPPQMKEIEGFFEGTNDFDTLYYDISQTGFVPVNFRGMSSVTRNVGADNDTIFSLSILLEPVNDVPKDSYIEPVCECCVFHHIQ</sequence>
<dbReference type="AlphaFoldDB" id="A0A165YVV5"/>
<name>A0A165YVV5_METOA</name>
<accession>A0A165YVV5</accession>
<evidence type="ECO:0000313" key="2">
    <source>
        <dbReference type="Proteomes" id="UP000077428"/>
    </source>
</evidence>
<dbReference type="RefSeq" id="WP_042692739.1">
    <property type="nucleotide sequence ID" value="NZ_CABMAB010000012.1"/>
</dbReference>
<dbReference type="OrthoDB" id="73377at2157"/>
<evidence type="ECO:0000313" key="1">
    <source>
        <dbReference type="EMBL" id="KZX09929.1"/>
    </source>
</evidence>
<dbReference type="STRING" id="66851.MBORA_19910"/>
<protein>
    <submittedName>
        <fullName evidence="1">Uncharacterized protein</fullName>
    </submittedName>
</protein>
<dbReference type="EMBL" id="LWMU01000136">
    <property type="protein sequence ID" value="KZX09929.1"/>
    <property type="molecule type" value="Genomic_DNA"/>
</dbReference>
<organism evidence="1 2">
    <name type="scientific">Methanobrevibacter oralis</name>
    <dbReference type="NCBI Taxonomy" id="66851"/>
    <lineage>
        <taxon>Archaea</taxon>
        <taxon>Methanobacteriati</taxon>
        <taxon>Methanobacteriota</taxon>
        <taxon>Methanomada group</taxon>
        <taxon>Methanobacteria</taxon>
        <taxon>Methanobacteriales</taxon>
        <taxon>Methanobacteriaceae</taxon>
        <taxon>Methanobrevibacter</taxon>
    </lineage>
</organism>
<reference evidence="2" key="1">
    <citation type="journal article" date="2016" name="Genome Announc.">
        <title>Draft Genome Sequences of Methanobrevibacter curvatus DSM11111, Methanobrevibacter cuticularis DSM11139, Methanobrevibacter filiformis DSM11501, and Methanobrevibacter oralis DSM7256.</title>
        <authorList>
            <person name="Poehlein A."/>
            <person name="Seedorf H."/>
        </authorList>
    </citation>
    <scope>NUCLEOTIDE SEQUENCE [LARGE SCALE GENOMIC DNA]</scope>
    <source>
        <strain evidence="2">DSM 7256 / JCM 30027 / ZR</strain>
    </source>
</reference>
<dbReference type="Proteomes" id="UP000077428">
    <property type="component" value="Unassembled WGS sequence"/>
</dbReference>